<sequence>MNTKRGTSADTVPLFSYKVYAGDQEIQIPPAYAQQYQLSLFRIAKDEHIVISNIQYRVLYKEFVNREVKVNVVLFANPAEPGPGSRESNISKPESAENHYHNDPMIVKAGLESVLWYSEQEGSYIRVADIYKLPIGTGKVFINRVRHLDFTETRFSVALITQSI</sequence>
<organism evidence="1 2">
    <name type="scientific">Pseudomonas gingeri</name>
    <dbReference type="NCBI Taxonomy" id="117681"/>
    <lineage>
        <taxon>Bacteria</taxon>
        <taxon>Pseudomonadati</taxon>
        <taxon>Pseudomonadota</taxon>
        <taxon>Gammaproteobacteria</taxon>
        <taxon>Pseudomonadales</taxon>
        <taxon>Pseudomonadaceae</taxon>
        <taxon>Pseudomonas</taxon>
    </lineage>
</organism>
<reference evidence="1 2" key="1">
    <citation type="submission" date="2020-04" db="EMBL/GenBank/DDBJ databases">
        <title>Molecular characterization of pseudomonads from Agaricus bisporus reveal novel blotch 2 pathogens in Western Europe.</title>
        <authorList>
            <person name="Taparia T."/>
            <person name="Krijger M."/>
            <person name="Haynes E."/>
            <person name="Elpinstone J.G."/>
            <person name="Noble R."/>
            <person name="Van Der Wolf J."/>
        </authorList>
    </citation>
    <scope>NUCLEOTIDE SEQUENCE [LARGE SCALE GENOMIC DNA]</scope>
    <source>
        <strain evidence="1 2">F1001</strain>
    </source>
</reference>
<gene>
    <name evidence="1" type="ORF">HX829_10015</name>
</gene>
<dbReference type="EMBL" id="JACAPU010000013">
    <property type="protein sequence ID" value="NWB46832.1"/>
    <property type="molecule type" value="Genomic_DNA"/>
</dbReference>
<dbReference type="RefSeq" id="WP_177143982.1">
    <property type="nucleotide sequence ID" value="NZ_JACAPU010000013.1"/>
</dbReference>
<accession>A0A7Y7WCF6</accession>
<evidence type="ECO:0000313" key="1">
    <source>
        <dbReference type="EMBL" id="NWB46832.1"/>
    </source>
</evidence>
<evidence type="ECO:0000313" key="2">
    <source>
        <dbReference type="Proteomes" id="UP000582981"/>
    </source>
</evidence>
<proteinExistence type="predicted"/>
<name>A0A7Y7WCF6_9PSED</name>
<dbReference type="Proteomes" id="UP000582981">
    <property type="component" value="Unassembled WGS sequence"/>
</dbReference>
<comment type="caution">
    <text evidence="1">The sequence shown here is derived from an EMBL/GenBank/DDBJ whole genome shotgun (WGS) entry which is preliminary data.</text>
</comment>
<protein>
    <submittedName>
        <fullName evidence="1">Uncharacterized protein</fullName>
    </submittedName>
</protein>
<dbReference type="AlphaFoldDB" id="A0A7Y7WCF6"/>